<gene>
    <name evidence="1" type="ORF">F9B16_15500</name>
</gene>
<protein>
    <submittedName>
        <fullName evidence="1">Uncharacterized protein</fullName>
    </submittedName>
</protein>
<dbReference type="Gene3D" id="3.30.565.10">
    <property type="entry name" value="Histidine kinase-like ATPase, C-terminal domain"/>
    <property type="match status" value="1"/>
</dbReference>
<evidence type="ECO:0000313" key="1">
    <source>
        <dbReference type="EMBL" id="KAB2381629.1"/>
    </source>
</evidence>
<dbReference type="OrthoDB" id="3295928at2"/>
<keyword evidence="2" id="KW-1185">Reference proteome</keyword>
<comment type="caution">
    <text evidence="1">The sequence shown here is derived from an EMBL/GenBank/DDBJ whole genome shotgun (WGS) entry which is preliminary data.</text>
</comment>
<dbReference type="InterPro" id="IPR036890">
    <property type="entry name" value="HATPase_C_sf"/>
</dbReference>
<accession>A0A6L3VU63</accession>
<reference evidence="1 2" key="1">
    <citation type="submission" date="2019-09" db="EMBL/GenBank/DDBJ databases">
        <title>Actinomadura physcomitrii sp. nov., a novel actinomycete isolated from moss [Physcomitrium sphaericum (Ludw) Fuernr].</title>
        <authorList>
            <person name="Liu C."/>
            <person name="Zhuang X."/>
        </authorList>
    </citation>
    <scope>NUCLEOTIDE SEQUENCE [LARGE SCALE GENOMIC DNA]</scope>
    <source>
        <strain evidence="1 2">CYP1-1B</strain>
    </source>
</reference>
<organism evidence="1 2">
    <name type="scientific">Actinomadura montaniterrae</name>
    <dbReference type="NCBI Taxonomy" id="1803903"/>
    <lineage>
        <taxon>Bacteria</taxon>
        <taxon>Bacillati</taxon>
        <taxon>Actinomycetota</taxon>
        <taxon>Actinomycetes</taxon>
        <taxon>Streptosporangiales</taxon>
        <taxon>Thermomonosporaceae</taxon>
        <taxon>Actinomadura</taxon>
    </lineage>
</organism>
<name>A0A6L3VU63_9ACTN</name>
<dbReference type="Proteomes" id="UP000483004">
    <property type="component" value="Unassembled WGS sequence"/>
</dbReference>
<sequence length="210" mass="22953">MAGHEYSAADITVVEFDEAVRKRPGMYFGLGLRDPRLPASLLCAVGGHVLHPPARTAEAHSLQGVIEIAGDRDFTAVLDLPPSRDEPDLPSTNYFDYLNGAGWWLMAAVMALCGRVVVEEWQDGHAFRQEFAGIRPRSVPEPIDALPGSGIRVAFALDPEYVGHGMAFPADLEHLDLHGSDCVEPEGPGRVIVRDLRVTNSAQKQEVVYR</sequence>
<dbReference type="EMBL" id="WBMR01000036">
    <property type="protein sequence ID" value="KAB2381629.1"/>
    <property type="molecule type" value="Genomic_DNA"/>
</dbReference>
<evidence type="ECO:0000313" key="2">
    <source>
        <dbReference type="Proteomes" id="UP000483004"/>
    </source>
</evidence>
<dbReference type="RefSeq" id="WP_151540767.1">
    <property type="nucleotide sequence ID" value="NZ_WBMR01000036.1"/>
</dbReference>
<proteinExistence type="predicted"/>
<dbReference type="AlphaFoldDB" id="A0A6L3VU63"/>